<evidence type="ECO:0000256" key="4">
    <source>
        <dbReference type="PIRSR" id="PIRSR602401-1"/>
    </source>
</evidence>
<evidence type="ECO:0000256" key="1">
    <source>
        <dbReference type="ARBA" id="ARBA00010617"/>
    </source>
</evidence>
<proteinExistence type="inferred from homology"/>
<dbReference type="GO" id="GO:0005506">
    <property type="term" value="F:iron ion binding"/>
    <property type="evidence" value="ECO:0007669"/>
    <property type="project" value="InterPro"/>
</dbReference>
<dbReference type="PANTHER" id="PTHR47955">
    <property type="entry name" value="CYTOCHROME P450 FAMILY 71 PROTEIN"/>
    <property type="match status" value="1"/>
</dbReference>
<dbReference type="PRINTS" id="PR00463">
    <property type="entry name" value="EP450I"/>
</dbReference>
<comment type="cofactor">
    <cofactor evidence="4">
        <name>heme</name>
        <dbReference type="ChEBI" id="CHEBI:30413"/>
    </cofactor>
</comment>
<reference evidence="8 9" key="1">
    <citation type="submission" date="2018-09" db="EMBL/GenBank/DDBJ databases">
        <title>A high-quality reference genome of wild soybean provides a powerful tool to mine soybean genomes.</title>
        <authorList>
            <person name="Xie M."/>
            <person name="Chung C.Y.L."/>
            <person name="Li M.-W."/>
            <person name="Wong F.-L."/>
            <person name="Chan T.-F."/>
            <person name="Lam H.-M."/>
        </authorList>
    </citation>
    <scope>NUCLEOTIDE SEQUENCE [LARGE SCALE GENOMIC DNA]</scope>
    <source>
        <strain evidence="9">cv. W05</strain>
        <tissue evidence="8">Hypocotyl of etiolated seedlings</tissue>
    </source>
</reference>
<feature type="region of interest" description="Disordered" evidence="6">
    <location>
        <begin position="533"/>
        <end position="578"/>
    </location>
</feature>
<gene>
    <name evidence="8" type="ORF">D0Y65_014996</name>
</gene>
<sequence>MALLSSVLKQLPHELSSTHYLTVFFCIFLILLQLIRRNKYNLPPSPPKIPIIGNLHQLGTLPHRSFHALSHKYGPLMMLQLGQIPTLVVSSADVAREIIKTHDVVFSNRRQPTAAKIFGYGCKDVAFVYYGEEWRQKIKTCKVELMSLKKVRLFHSIRQEVVTELVEAIGEACGSERPCVNLTEMLMAASNDIVSRCVLGRKCDDACGGSGSSSFAALGRKIMRLLSAFSVGDFFPSLGWVDYLTGLIPEMKTTFLAVDAFLDEVIAEHESSNKKNDDFLGILLQLQECGRLDFQLDRDNLKAILVDMIIGGSDTTSTTLEWTFAEFLRNPNTMKKAQEEVRRVVGINSKAVLDENCVNQMNYLKCVVKETLRLHPPLPLLIARETSSSVKLRGYDIPAKTMVFINAWAIQRDPELWDDPEEFIPERFETSQVDLNGQDFQLIPFGIGRRGCPAMSFGLASTEYVLANLLYWFNWNMSESGRILMHNIDMSETNGLTGTRQWGWRVGHVAAPGGLASGVGELLSTWQYEWRDPPRGQQLANSTGESPRRRHVSNSSAPLASPLQKRTTPRKSFKTTPF</sequence>
<dbReference type="GO" id="GO:0004497">
    <property type="term" value="F:monooxygenase activity"/>
    <property type="evidence" value="ECO:0007669"/>
    <property type="project" value="UniProtKB-KW"/>
</dbReference>
<keyword evidence="7" id="KW-0472">Membrane</keyword>
<feature type="compositionally biased region" description="Basic residues" evidence="6">
    <location>
        <begin position="567"/>
        <end position="578"/>
    </location>
</feature>
<keyword evidence="4 5" id="KW-0349">Heme</keyword>
<name>A0A445KBB9_GLYSO</name>
<dbReference type="InterPro" id="IPR017972">
    <property type="entry name" value="Cyt_P450_CS"/>
</dbReference>
<dbReference type="SUPFAM" id="SSF48264">
    <property type="entry name" value="Cytochrome P450"/>
    <property type="match status" value="1"/>
</dbReference>
<keyword evidence="5" id="KW-0560">Oxidoreductase</keyword>
<dbReference type="Gene3D" id="1.10.630.10">
    <property type="entry name" value="Cytochrome P450"/>
    <property type="match status" value="1"/>
</dbReference>
<dbReference type="InterPro" id="IPR002401">
    <property type="entry name" value="Cyt_P450_E_grp-I"/>
</dbReference>
<evidence type="ECO:0000256" key="5">
    <source>
        <dbReference type="RuleBase" id="RU000461"/>
    </source>
</evidence>
<evidence type="ECO:0000256" key="7">
    <source>
        <dbReference type="SAM" id="Phobius"/>
    </source>
</evidence>
<comment type="caution">
    <text evidence="8">The sequence shown here is derived from an EMBL/GenBank/DDBJ whole genome shotgun (WGS) entry which is preliminary data.</text>
</comment>
<feature type="binding site" description="axial binding residue" evidence="4">
    <location>
        <position position="452"/>
    </location>
    <ligand>
        <name>heme</name>
        <dbReference type="ChEBI" id="CHEBI:30413"/>
    </ligand>
    <ligandPart>
        <name>Fe</name>
        <dbReference type="ChEBI" id="CHEBI:18248"/>
    </ligandPart>
</feature>
<feature type="transmembrane region" description="Helical" evidence="7">
    <location>
        <begin position="17"/>
        <end position="35"/>
    </location>
</feature>
<dbReference type="InterPro" id="IPR036396">
    <property type="entry name" value="Cyt_P450_sf"/>
</dbReference>
<protein>
    <submittedName>
        <fullName evidence="8">Cytochrome P450 71A1 isoform B</fullName>
    </submittedName>
</protein>
<dbReference type="InterPro" id="IPR001128">
    <property type="entry name" value="Cyt_P450"/>
</dbReference>
<comment type="similarity">
    <text evidence="1 5">Belongs to the cytochrome P450 family.</text>
</comment>
<dbReference type="GO" id="GO:0020037">
    <property type="term" value="F:heme binding"/>
    <property type="evidence" value="ECO:0007669"/>
    <property type="project" value="InterPro"/>
</dbReference>
<dbReference type="PRINTS" id="PR00385">
    <property type="entry name" value="P450"/>
</dbReference>
<dbReference type="EMBL" id="QZWG01000006">
    <property type="protein sequence ID" value="RZC08059.1"/>
    <property type="molecule type" value="Genomic_DNA"/>
</dbReference>
<dbReference type="Pfam" id="PF00067">
    <property type="entry name" value="p450"/>
    <property type="match status" value="1"/>
</dbReference>
<keyword evidence="5" id="KW-0503">Monooxygenase</keyword>
<keyword evidence="3 4" id="KW-0408">Iron</keyword>
<evidence type="ECO:0000313" key="9">
    <source>
        <dbReference type="Proteomes" id="UP000289340"/>
    </source>
</evidence>
<dbReference type="Proteomes" id="UP000289340">
    <property type="component" value="Chromosome 6"/>
</dbReference>
<dbReference type="AlphaFoldDB" id="A0A445KBB9"/>
<dbReference type="CDD" id="cd11072">
    <property type="entry name" value="CYP71-like"/>
    <property type="match status" value="1"/>
</dbReference>
<dbReference type="GO" id="GO:0016705">
    <property type="term" value="F:oxidoreductase activity, acting on paired donors, with incorporation or reduction of molecular oxygen"/>
    <property type="evidence" value="ECO:0007669"/>
    <property type="project" value="InterPro"/>
</dbReference>
<dbReference type="PANTHER" id="PTHR47955:SF15">
    <property type="entry name" value="CYTOCHROME P450 71A2-LIKE"/>
    <property type="match status" value="1"/>
</dbReference>
<keyword evidence="7" id="KW-0812">Transmembrane</keyword>
<organism evidence="8 9">
    <name type="scientific">Glycine soja</name>
    <name type="common">Wild soybean</name>
    <dbReference type="NCBI Taxonomy" id="3848"/>
    <lineage>
        <taxon>Eukaryota</taxon>
        <taxon>Viridiplantae</taxon>
        <taxon>Streptophyta</taxon>
        <taxon>Embryophyta</taxon>
        <taxon>Tracheophyta</taxon>
        <taxon>Spermatophyta</taxon>
        <taxon>Magnoliopsida</taxon>
        <taxon>eudicotyledons</taxon>
        <taxon>Gunneridae</taxon>
        <taxon>Pentapetalae</taxon>
        <taxon>rosids</taxon>
        <taxon>fabids</taxon>
        <taxon>Fabales</taxon>
        <taxon>Fabaceae</taxon>
        <taxon>Papilionoideae</taxon>
        <taxon>50 kb inversion clade</taxon>
        <taxon>NPAAA clade</taxon>
        <taxon>indigoferoid/millettioid clade</taxon>
        <taxon>Phaseoleae</taxon>
        <taxon>Glycine</taxon>
        <taxon>Glycine subgen. Soja</taxon>
    </lineage>
</organism>
<evidence type="ECO:0000256" key="2">
    <source>
        <dbReference type="ARBA" id="ARBA00022723"/>
    </source>
</evidence>
<dbReference type="PROSITE" id="PS00086">
    <property type="entry name" value="CYTOCHROME_P450"/>
    <property type="match status" value="1"/>
</dbReference>
<keyword evidence="7" id="KW-1133">Transmembrane helix</keyword>
<keyword evidence="2 4" id="KW-0479">Metal-binding</keyword>
<evidence type="ECO:0000256" key="6">
    <source>
        <dbReference type="SAM" id="MobiDB-lite"/>
    </source>
</evidence>
<evidence type="ECO:0000313" key="8">
    <source>
        <dbReference type="EMBL" id="RZC08059.1"/>
    </source>
</evidence>
<keyword evidence="9" id="KW-1185">Reference proteome</keyword>
<evidence type="ECO:0000256" key="3">
    <source>
        <dbReference type="ARBA" id="ARBA00023004"/>
    </source>
</evidence>
<accession>A0A445KBB9</accession>
<dbReference type="FunFam" id="1.10.630.10:FF:000011">
    <property type="entry name" value="Cytochrome P450 83B1"/>
    <property type="match status" value="1"/>
</dbReference>